<proteinExistence type="predicted"/>
<dbReference type="PANTHER" id="PTHR15592">
    <property type="entry name" value="MATRIN 3/NUCLEAR PROTEIN 220-RELATED"/>
    <property type="match status" value="1"/>
</dbReference>
<dbReference type="CDD" id="cd12425">
    <property type="entry name" value="RRM4_PTBP1_like"/>
    <property type="match status" value="1"/>
</dbReference>
<dbReference type="EMBL" id="KQ435949">
    <property type="protein sequence ID" value="KOX68138.1"/>
    <property type="molecule type" value="Genomic_DNA"/>
</dbReference>
<feature type="domain" description="RRM" evidence="4">
    <location>
        <begin position="312"/>
        <end position="418"/>
    </location>
</feature>
<evidence type="ECO:0000256" key="3">
    <source>
        <dbReference type="SAM" id="MobiDB-lite"/>
    </source>
</evidence>
<feature type="compositionally biased region" description="Basic and acidic residues" evidence="3">
    <location>
        <begin position="626"/>
        <end position="647"/>
    </location>
</feature>
<evidence type="ECO:0000256" key="2">
    <source>
        <dbReference type="PROSITE-ProRule" id="PRU00176"/>
    </source>
</evidence>
<dbReference type="SUPFAM" id="SSF54928">
    <property type="entry name" value="RNA-binding domain, RBD"/>
    <property type="match status" value="1"/>
</dbReference>
<dbReference type="InterPro" id="IPR012677">
    <property type="entry name" value="Nucleotide-bd_a/b_plait_sf"/>
</dbReference>
<organism evidence="5 6">
    <name type="scientific">Melipona quadrifasciata</name>
    <dbReference type="NCBI Taxonomy" id="166423"/>
    <lineage>
        <taxon>Eukaryota</taxon>
        <taxon>Metazoa</taxon>
        <taxon>Ecdysozoa</taxon>
        <taxon>Arthropoda</taxon>
        <taxon>Hexapoda</taxon>
        <taxon>Insecta</taxon>
        <taxon>Pterygota</taxon>
        <taxon>Neoptera</taxon>
        <taxon>Endopterygota</taxon>
        <taxon>Hymenoptera</taxon>
        <taxon>Apocrita</taxon>
        <taxon>Aculeata</taxon>
        <taxon>Apoidea</taxon>
        <taxon>Anthophila</taxon>
        <taxon>Apidae</taxon>
        <taxon>Melipona</taxon>
    </lineage>
</organism>
<dbReference type="Pfam" id="PF13893">
    <property type="entry name" value="RRM_5"/>
    <property type="match status" value="1"/>
</dbReference>
<dbReference type="STRING" id="166423.A0A0N0BBY8"/>
<keyword evidence="6" id="KW-1185">Reference proteome</keyword>
<evidence type="ECO:0000313" key="6">
    <source>
        <dbReference type="Proteomes" id="UP000053105"/>
    </source>
</evidence>
<reference evidence="5 6" key="1">
    <citation type="submission" date="2015-07" db="EMBL/GenBank/DDBJ databases">
        <title>The genome of Melipona quadrifasciata.</title>
        <authorList>
            <person name="Pan H."/>
            <person name="Kapheim K."/>
        </authorList>
    </citation>
    <scope>NUCLEOTIDE SEQUENCE [LARGE SCALE GENOMIC DNA]</scope>
    <source>
        <strain evidence="5">0111107301</strain>
        <tissue evidence="5">Whole body</tissue>
    </source>
</reference>
<dbReference type="GO" id="GO:0003723">
    <property type="term" value="F:RNA binding"/>
    <property type="evidence" value="ECO:0007669"/>
    <property type="project" value="UniProtKB-UniRule"/>
</dbReference>
<feature type="region of interest" description="Disordered" evidence="3">
    <location>
        <begin position="422"/>
        <end position="453"/>
    </location>
</feature>
<feature type="region of interest" description="Disordered" evidence="3">
    <location>
        <begin position="626"/>
        <end position="649"/>
    </location>
</feature>
<evidence type="ECO:0000259" key="4">
    <source>
        <dbReference type="PROSITE" id="PS50102"/>
    </source>
</evidence>
<dbReference type="PROSITE" id="PS50102">
    <property type="entry name" value="RRM"/>
    <property type="match status" value="1"/>
</dbReference>
<evidence type="ECO:0000256" key="1">
    <source>
        <dbReference type="ARBA" id="ARBA00022884"/>
    </source>
</evidence>
<dbReference type="FunFam" id="3.30.70.330:FF:000341">
    <property type="entry name" value="Hephaestus, isoform C"/>
    <property type="match status" value="1"/>
</dbReference>
<dbReference type="InterPro" id="IPR055204">
    <property type="entry name" value="HNRNPL_RRM"/>
</dbReference>
<gene>
    <name evidence="5" type="ORF">WN51_07111</name>
</gene>
<sequence>MPMVEYFNEVLNIFLIFVESLKELSCGCRLQKAAYSHLMAVAYDSLMRIDDENTDVPYTRYMGEVRFTVGKNALQIHVGSDSRHFPGTNTVRGHAVGANRQTPFELHMARKVKFILKLQFEDSFSTSKFTSTDNSNDTSTDTNTNLTSLEGQNIYNSCCTLRIDYSKMQNLNVKYNNDKSRDYTNPSLPTGDANLDAASLALGGELLPQLLMGAGSQPRARIPGENIACPATNVPIRETVLTIACKFPEVESIAGAPGVLPTPFAAMHGLPSPLAGPYNGVPPAGGLAGLGGFPLGAAGLGVRVPTNAQTSAVLLVSNLNEEVSDLRSAVDGIRSRDVVEDMKIQEQARRQIEARTSVYVHETGLGVYGDVQRVKILYNKKDSALIQMAEPHQAHLALTHMDKLRVFGKQIKVMLSKHQTVQLPKEGQPDAGLTKDYTNSPLHRFKKPGSKNYQNIYPPSSTLHLSNIPTTVTEEEIRDAFTKNGFTVKAFKFFPKDRKMALIQMPSMDDAVAALITENLGFRNEKMRENAKIGGLSSESIVTSELERKTGKALDEVRGEESKNSTKNRVRDVASSRHERRGHWVEGGRGEGWDSQHSLHGVADIQAPKFLQTKFKILSMVNNDNDNERSEKNFLSESPKTKADRRASNSFSDMIKFKKKREKKEKEKEEVKLCFSKRLLEVHERDDQGNRNRGPGIALQVTISSQDKSIFAFFYTGDIHVVRCRAVDLLVICPSGRYKG</sequence>
<dbReference type="InterPro" id="IPR035979">
    <property type="entry name" value="RBD_domain_sf"/>
</dbReference>
<feature type="region of interest" description="Disordered" evidence="3">
    <location>
        <begin position="553"/>
        <end position="592"/>
    </location>
</feature>
<dbReference type="Gene3D" id="3.30.70.330">
    <property type="match status" value="3"/>
</dbReference>
<dbReference type="SMART" id="SM00360">
    <property type="entry name" value="RRM"/>
    <property type="match status" value="2"/>
</dbReference>
<dbReference type="AlphaFoldDB" id="A0A0N0BBY8"/>
<dbReference type="Proteomes" id="UP000053105">
    <property type="component" value="Unassembled WGS sequence"/>
</dbReference>
<dbReference type="OrthoDB" id="296632at2759"/>
<protein>
    <submittedName>
        <fullName evidence="5">Polypyrimidine tract-binding protein 2</fullName>
    </submittedName>
</protein>
<accession>A0A0N0BBY8</accession>
<keyword evidence="1 2" id="KW-0694">RNA-binding</keyword>
<dbReference type="Pfam" id="PF22976">
    <property type="entry name" value="RRM_10"/>
    <property type="match status" value="1"/>
</dbReference>
<name>A0A0N0BBY8_9HYME</name>
<evidence type="ECO:0000313" key="5">
    <source>
        <dbReference type="EMBL" id="KOX68138.1"/>
    </source>
</evidence>
<dbReference type="InterPro" id="IPR000504">
    <property type="entry name" value="RRM_dom"/>
</dbReference>